<name>A0A9R0EPX6_SPOFR</name>
<reference evidence="9" key="1">
    <citation type="submission" date="2025-08" db="UniProtKB">
        <authorList>
            <consortium name="RefSeq"/>
        </authorList>
    </citation>
    <scope>IDENTIFICATION</scope>
    <source>
        <tissue evidence="9">Whole larval tissue</tissue>
    </source>
</reference>
<evidence type="ECO:0000313" key="8">
    <source>
        <dbReference type="Proteomes" id="UP000829999"/>
    </source>
</evidence>
<keyword evidence="6" id="KW-0175">Coiled coil</keyword>
<proteinExistence type="predicted"/>
<evidence type="ECO:0000256" key="1">
    <source>
        <dbReference type="ARBA" id="ARBA00011764"/>
    </source>
</evidence>
<organism evidence="8 9">
    <name type="scientific">Spodoptera frugiperda</name>
    <name type="common">Fall armyworm</name>
    <dbReference type="NCBI Taxonomy" id="7108"/>
    <lineage>
        <taxon>Eukaryota</taxon>
        <taxon>Metazoa</taxon>
        <taxon>Ecdysozoa</taxon>
        <taxon>Arthropoda</taxon>
        <taxon>Hexapoda</taxon>
        <taxon>Insecta</taxon>
        <taxon>Pterygota</taxon>
        <taxon>Neoptera</taxon>
        <taxon>Endopterygota</taxon>
        <taxon>Lepidoptera</taxon>
        <taxon>Glossata</taxon>
        <taxon>Ditrysia</taxon>
        <taxon>Noctuoidea</taxon>
        <taxon>Noctuidae</taxon>
        <taxon>Amphipyrinae</taxon>
        <taxon>Spodoptera</taxon>
    </lineage>
</organism>
<evidence type="ECO:0000256" key="4">
    <source>
        <dbReference type="ARBA" id="ARBA00023163"/>
    </source>
</evidence>
<protein>
    <recommendedName>
        <fullName evidence="2">Regulatory protein zeste</fullName>
    </recommendedName>
</protein>
<accession>A0A9R0EPX6</accession>
<evidence type="ECO:0000256" key="3">
    <source>
        <dbReference type="ARBA" id="ARBA00023015"/>
    </source>
</evidence>
<comment type="subunit">
    <text evidence="1">Self-associates forming complexes of several hundred monomers.</text>
</comment>
<evidence type="ECO:0000256" key="6">
    <source>
        <dbReference type="SAM" id="Coils"/>
    </source>
</evidence>
<feature type="coiled-coil region" evidence="6">
    <location>
        <begin position="126"/>
        <end position="153"/>
    </location>
</feature>
<comment type="function">
    <text evidence="5">Involved in transvection phenomena (= synapsis-dependent gene expression), where the synaptic pairing of chromosomes carrying genes with which zeste interacts influences the expression of these genes. Zeste binds to DNA and stimulates transcription from a nearby promoter.</text>
</comment>
<dbReference type="AlphaFoldDB" id="A0A9R0EPX6"/>
<dbReference type="Pfam" id="PF13873">
    <property type="entry name" value="Myb_DNA-bind_5"/>
    <property type="match status" value="1"/>
</dbReference>
<evidence type="ECO:0000256" key="5">
    <source>
        <dbReference type="ARBA" id="ARBA00025466"/>
    </source>
</evidence>
<dbReference type="GeneID" id="118274646"/>
<feature type="domain" description="Myb/SANT-like DNA-binding" evidence="7">
    <location>
        <begin position="2"/>
        <end position="67"/>
    </location>
</feature>
<keyword evidence="3" id="KW-0805">Transcription regulation</keyword>
<dbReference type="InterPro" id="IPR028002">
    <property type="entry name" value="Myb_DNA-bind_5"/>
</dbReference>
<sequence length="167" mass="19271">MEFSDEERTILARLVSEHPIMRCQVNSNVVLAAKERAWRSITALFNYVGNTPIRRDINALKRAWLEMTAPPADSDEWDRLNNNGPNAQIDPPPDPMLNNGNVDYNHNHTTEYNASRRRQLAIQMTLHTLRRELRVLQNQIENIRTTVEAFQNQLGMNQPSDPAEQPE</sequence>
<dbReference type="Proteomes" id="UP000829999">
    <property type="component" value="Chromosome 11"/>
</dbReference>
<gene>
    <name evidence="9" type="primary">LOC118274646</name>
</gene>
<dbReference type="RefSeq" id="XP_035448178.2">
    <property type="nucleotide sequence ID" value="XM_035592285.2"/>
</dbReference>
<evidence type="ECO:0000313" key="9">
    <source>
        <dbReference type="RefSeq" id="XP_035448178.2"/>
    </source>
</evidence>
<keyword evidence="4" id="KW-0804">Transcription</keyword>
<evidence type="ECO:0000259" key="7">
    <source>
        <dbReference type="Pfam" id="PF13873"/>
    </source>
</evidence>
<evidence type="ECO:0000256" key="2">
    <source>
        <dbReference type="ARBA" id="ARBA00016807"/>
    </source>
</evidence>
<keyword evidence="8" id="KW-1185">Reference proteome</keyword>